<dbReference type="Proteomes" id="UP001206925">
    <property type="component" value="Unassembled WGS sequence"/>
</dbReference>
<dbReference type="EMBL" id="JAMZMK010010114">
    <property type="protein sequence ID" value="KAI7732915.1"/>
    <property type="molecule type" value="Genomic_DNA"/>
</dbReference>
<dbReference type="InterPro" id="IPR007877">
    <property type="entry name" value="DUF707"/>
</dbReference>
<comment type="caution">
    <text evidence="1">The sequence shown here is derived from an EMBL/GenBank/DDBJ whole genome shotgun (WGS) entry which is preliminary data.</text>
</comment>
<protein>
    <submittedName>
        <fullName evidence="1">Uncharacterized protein</fullName>
    </submittedName>
</protein>
<evidence type="ECO:0000313" key="2">
    <source>
        <dbReference type="Proteomes" id="UP001206925"/>
    </source>
</evidence>
<name>A0AAD5C0Y3_AMBAR</name>
<evidence type="ECO:0000313" key="1">
    <source>
        <dbReference type="EMBL" id="KAI7732915.1"/>
    </source>
</evidence>
<dbReference type="AlphaFoldDB" id="A0AAD5C0Y3"/>
<reference evidence="1" key="1">
    <citation type="submission" date="2022-06" db="EMBL/GenBank/DDBJ databases">
        <title>Uncovering the hologenomic basis of an extraordinary plant invasion.</title>
        <authorList>
            <person name="Bieker V.C."/>
            <person name="Martin M.D."/>
            <person name="Gilbert T."/>
            <person name="Hodgins K."/>
            <person name="Battlay P."/>
            <person name="Petersen B."/>
            <person name="Wilson J."/>
        </authorList>
    </citation>
    <scope>NUCLEOTIDE SEQUENCE</scope>
    <source>
        <strain evidence="1">AA19_3_7</strain>
        <tissue evidence="1">Leaf</tissue>
    </source>
</reference>
<proteinExistence type="predicted"/>
<feature type="non-terminal residue" evidence="1">
    <location>
        <position position="1"/>
    </location>
</feature>
<gene>
    <name evidence="1" type="ORF">M8C21_010639</name>
</gene>
<organism evidence="1 2">
    <name type="scientific">Ambrosia artemisiifolia</name>
    <name type="common">Common ragweed</name>
    <dbReference type="NCBI Taxonomy" id="4212"/>
    <lineage>
        <taxon>Eukaryota</taxon>
        <taxon>Viridiplantae</taxon>
        <taxon>Streptophyta</taxon>
        <taxon>Embryophyta</taxon>
        <taxon>Tracheophyta</taxon>
        <taxon>Spermatophyta</taxon>
        <taxon>Magnoliopsida</taxon>
        <taxon>eudicotyledons</taxon>
        <taxon>Gunneridae</taxon>
        <taxon>Pentapetalae</taxon>
        <taxon>asterids</taxon>
        <taxon>campanulids</taxon>
        <taxon>Asterales</taxon>
        <taxon>Asteraceae</taxon>
        <taxon>Asteroideae</taxon>
        <taxon>Heliantheae alliance</taxon>
        <taxon>Heliantheae</taxon>
        <taxon>Ambrosia</taxon>
    </lineage>
</organism>
<sequence length="219" mass="24902">IAWLLAGVTCAAAIRTEEERGEDGECLLESHGQFFGIGSGLFCRLPAIKQEWREAKKLLLLSRKQKRRGCWTLSRDRGYEGGNNCNYYAFQCVILYIIRVKMGDFGTDDGVLYAIDLGSTSMLWSLSQRVNFHALKFLPEIDEMDYQLVVVARMRNRTGSSKSFLFGLSTGKWVEMMAPVFSKEAWQCVWYMIQVQVIKGKRAARPAITHQGQPEEKAL</sequence>
<keyword evidence="2" id="KW-1185">Reference proteome</keyword>
<accession>A0AAD5C0Y3</accession>
<dbReference type="Pfam" id="PF05212">
    <property type="entry name" value="DUF707"/>
    <property type="match status" value="1"/>
</dbReference>